<evidence type="ECO:0000313" key="11">
    <source>
        <dbReference type="Proteomes" id="UP001424532"/>
    </source>
</evidence>
<evidence type="ECO:0000256" key="6">
    <source>
        <dbReference type="ARBA" id="ARBA00023136"/>
    </source>
</evidence>
<proteinExistence type="predicted"/>
<feature type="transmembrane region" description="Helical" evidence="7">
    <location>
        <begin position="155"/>
        <end position="178"/>
    </location>
</feature>
<reference evidence="10 11" key="1">
    <citation type="submission" date="2024-05" db="EMBL/GenBank/DDBJ databases">
        <title>Sequence of Lycoming College course isolates.</title>
        <authorList>
            <person name="Reigle C.A."/>
            <person name="Newman J.D."/>
        </authorList>
    </citation>
    <scope>NUCLEOTIDE SEQUENCE [LARGE SCALE GENOMIC DNA]</scope>
    <source>
        <strain evidence="10 11">CAR-09</strain>
    </source>
</reference>
<dbReference type="Pfam" id="PF00005">
    <property type="entry name" value="ABC_tran"/>
    <property type="match status" value="1"/>
</dbReference>
<dbReference type="PANTHER" id="PTHR43394">
    <property type="entry name" value="ATP-DEPENDENT PERMEASE MDL1, MITOCHONDRIAL"/>
    <property type="match status" value="1"/>
</dbReference>
<dbReference type="InterPro" id="IPR003439">
    <property type="entry name" value="ABC_transporter-like_ATP-bd"/>
</dbReference>
<keyword evidence="5 7" id="KW-1133">Transmembrane helix</keyword>
<feature type="transmembrane region" description="Helical" evidence="7">
    <location>
        <begin position="270"/>
        <end position="289"/>
    </location>
</feature>
<protein>
    <submittedName>
        <fullName evidence="10">ABC transporter ATP-binding protein</fullName>
    </submittedName>
</protein>
<accession>A0ABV0DJC1</accession>
<sequence>MLRVFERWLDPFPPDEVPPPPVGLLRFLWACTRGARGYILALALFSAGVSIYEAWLFSFLGQVVDLLPAWQAGTAASGEESRVLWGIGLVLLASVGLVALRTLMQHQVLAINLPLRLRWDFHRLMLRQSLSFFSDEFSGRVTTKVMQTALAVREVLFTFIEIIPGIGVYFIAIIALAGGFALQLMLPFMAWLVLFGLAMLYFVPRLGKVGQEQAHARSSMTGRISDAYTNITTVKLFSHSKREAHFARAAMEDFKLTGFRQMRLVSQFEIVNQALVVALILGAGGYALWLWHQGQVGAGAVAAITAMALRINGMSHWIMWQMTSLFENIGTVQDGMATLTRGPKVQDAPNAGVLQTRGGAVTFDKVSFNYGGERQVLDDLTLHIRPGEKVGLVGRSGAGKSTLINLLLRFYDVNSGTIRIDGQDIAEVTQDSLRSAIGMVTQDTSLLHRSIRDNIAYGRPEATDAQIRSAAANAQADGFISQLSDKQGNNGYDTLVGERGIKLSGGQRQRVAIARVMLKNAPILLLDEATSALDSEVEVAIQESLDEMMQGKTVIAIAHRLSTIAAMDRLIVMDEGRIVEQGTHAELLGKNGTYARLWQHQSGGFLGEDQGVVESVE</sequence>
<dbReference type="SUPFAM" id="SSF90123">
    <property type="entry name" value="ABC transporter transmembrane region"/>
    <property type="match status" value="1"/>
</dbReference>
<keyword evidence="4 10" id="KW-0067">ATP-binding</keyword>
<keyword evidence="2 7" id="KW-0812">Transmembrane</keyword>
<dbReference type="Pfam" id="PF00664">
    <property type="entry name" value="ABC_membrane"/>
    <property type="match status" value="1"/>
</dbReference>
<dbReference type="InterPro" id="IPR039421">
    <property type="entry name" value="Type_1_exporter"/>
</dbReference>
<evidence type="ECO:0000256" key="2">
    <source>
        <dbReference type="ARBA" id="ARBA00022692"/>
    </source>
</evidence>
<feature type="transmembrane region" description="Helical" evidence="7">
    <location>
        <begin position="38"/>
        <end position="63"/>
    </location>
</feature>
<evidence type="ECO:0000259" key="9">
    <source>
        <dbReference type="PROSITE" id="PS50929"/>
    </source>
</evidence>
<evidence type="ECO:0000256" key="4">
    <source>
        <dbReference type="ARBA" id="ARBA00022840"/>
    </source>
</evidence>
<feature type="transmembrane region" description="Helical" evidence="7">
    <location>
        <begin position="184"/>
        <end position="203"/>
    </location>
</feature>
<dbReference type="PROSITE" id="PS00211">
    <property type="entry name" value="ABC_TRANSPORTER_1"/>
    <property type="match status" value="1"/>
</dbReference>
<comment type="subcellular location">
    <subcellularLocation>
        <location evidence="1">Cell membrane</location>
        <topology evidence="1">Multi-pass membrane protein</topology>
    </subcellularLocation>
</comment>
<dbReference type="Proteomes" id="UP001424532">
    <property type="component" value="Unassembled WGS sequence"/>
</dbReference>
<dbReference type="InterPro" id="IPR036640">
    <property type="entry name" value="ABC1_TM_sf"/>
</dbReference>
<dbReference type="PROSITE" id="PS50929">
    <property type="entry name" value="ABC_TM1F"/>
    <property type="match status" value="1"/>
</dbReference>
<dbReference type="InterPro" id="IPR003593">
    <property type="entry name" value="AAA+_ATPase"/>
</dbReference>
<evidence type="ECO:0000256" key="5">
    <source>
        <dbReference type="ARBA" id="ARBA00022989"/>
    </source>
</evidence>
<dbReference type="RefSeq" id="WP_347151058.1">
    <property type="nucleotide sequence ID" value="NZ_JBDLYL010000023.1"/>
</dbReference>
<dbReference type="InterPro" id="IPR017871">
    <property type="entry name" value="ABC_transporter-like_CS"/>
</dbReference>
<dbReference type="InterPro" id="IPR027417">
    <property type="entry name" value="P-loop_NTPase"/>
</dbReference>
<feature type="transmembrane region" description="Helical" evidence="7">
    <location>
        <begin position="83"/>
        <end position="103"/>
    </location>
</feature>
<dbReference type="Gene3D" id="1.20.1560.10">
    <property type="entry name" value="ABC transporter type 1, transmembrane domain"/>
    <property type="match status" value="1"/>
</dbReference>
<dbReference type="Gene3D" id="3.40.50.300">
    <property type="entry name" value="P-loop containing nucleotide triphosphate hydrolases"/>
    <property type="match status" value="1"/>
</dbReference>
<feature type="domain" description="ABC transmembrane type-1" evidence="9">
    <location>
        <begin position="40"/>
        <end position="327"/>
    </location>
</feature>
<organism evidence="10 11">
    <name type="scientific">Pseudomonas sichuanensis</name>
    <dbReference type="NCBI Taxonomy" id="2213015"/>
    <lineage>
        <taxon>Bacteria</taxon>
        <taxon>Pseudomonadati</taxon>
        <taxon>Pseudomonadota</taxon>
        <taxon>Gammaproteobacteria</taxon>
        <taxon>Pseudomonadales</taxon>
        <taxon>Pseudomonadaceae</taxon>
        <taxon>Pseudomonas</taxon>
    </lineage>
</organism>
<evidence type="ECO:0000313" key="10">
    <source>
        <dbReference type="EMBL" id="MEN8641855.1"/>
    </source>
</evidence>
<evidence type="ECO:0000256" key="7">
    <source>
        <dbReference type="SAM" id="Phobius"/>
    </source>
</evidence>
<dbReference type="PANTHER" id="PTHR43394:SF1">
    <property type="entry name" value="ATP-BINDING CASSETTE SUB-FAMILY B MEMBER 10, MITOCHONDRIAL"/>
    <property type="match status" value="1"/>
</dbReference>
<keyword evidence="3" id="KW-0547">Nucleotide-binding</keyword>
<dbReference type="EMBL" id="JBDLYL010000023">
    <property type="protein sequence ID" value="MEN8641855.1"/>
    <property type="molecule type" value="Genomic_DNA"/>
</dbReference>
<dbReference type="SUPFAM" id="SSF52540">
    <property type="entry name" value="P-loop containing nucleoside triphosphate hydrolases"/>
    <property type="match status" value="1"/>
</dbReference>
<comment type="caution">
    <text evidence="10">The sequence shown here is derived from an EMBL/GenBank/DDBJ whole genome shotgun (WGS) entry which is preliminary data.</text>
</comment>
<dbReference type="SMART" id="SM00382">
    <property type="entry name" value="AAA"/>
    <property type="match status" value="1"/>
</dbReference>
<dbReference type="GO" id="GO:0005524">
    <property type="term" value="F:ATP binding"/>
    <property type="evidence" value="ECO:0007669"/>
    <property type="project" value="UniProtKB-KW"/>
</dbReference>
<dbReference type="PROSITE" id="PS50893">
    <property type="entry name" value="ABC_TRANSPORTER_2"/>
    <property type="match status" value="1"/>
</dbReference>
<evidence type="ECO:0000259" key="8">
    <source>
        <dbReference type="PROSITE" id="PS50893"/>
    </source>
</evidence>
<keyword evidence="11" id="KW-1185">Reference proteome</keyword>
<keyword evidence="6 7" id="KW-0472">Membrane</keyword>
<feature type="domain" description="ABC transporter" evidence="8">
    <location>
        <begin position="361"/>
        <end position="600"/>
    </location>
</feature>
<evidence type="ECO:0000256" key="3">
    <source>
        <dbReference type="ARBA" id="ARBA00022741"/>
    </source>
</evidence>
<name>A0ABV0DJC1_9PSED</name>
<dbReference type="InterPro" id="IPR011527">
    <property type="entry name" value="ABC1_TM_dom"/>
</dbReference>
<evidence type="ECO:0000256" key="1">
    <source>
        <dbReference type="ARBA" id="ARBA00004651"/>
    </source>
</evidence>
<gene>
    <name evidence="10" type="ORF">ABFE88_19590</name>
</gene>